<name>A0A5J4X9G8_9EUKA</name>
<comment type="caution">
    <text evidence="1">The sequence shown here is derived from an EMBL/GenBank/DDBJ whole genome shotgun (WGS) entry which is preliminary data.</text>
</comment>
<evidence type="ECO:0000313" key="2">
    <source>
        <dbReference type="Proteomes" id="UP000324800"/>
    </source>
</evidence>
<protein>
    <submittedName>
        <fullName evidence="1">Uncharacterized protein</fullName>
    </submittedName>
</protein>
<sequence length="134" mass="15665">MYYSRIGSSPNEKEKHLQRITRKPIRNYIEQNDKTRKVIDEKIKLVLNALDKLIEQLLVYVNGFKIKNVIDAVAINVLDKLKEIRLSVDALQLDIQTKNDLNIQSPYNFLFTINDLNLKKYDKENIIFLLCEGG</sequence>
<organism evidence="1 2">
    <name type="scientific">Streblomastix strix</name>
    <dbReference type="NCBI Taxonomy" id="222440"/>
    <lineage>
        <taxon>Eukaryota</taxon>
        <taxon>Metamonada</taxon>
        <taxon>Preaxostyla</taxon>
        <taxon>Oxymonadida</taxon>
        <taxon>Streblomastigidae</taxon>
        <taxon>Streblomastix</taxon>
    </lineage>
</organism>
<dbReference type="Proteomes" id="UP000324800">
    <property type="component" value="Unassembled WGS sequence"/>
</dbReference>
<reference evidence="1 2" key="1">
    <citation type="submission" date="2019-03" db="EMBL/GenBank/DDBJ databases">
        <title>Single cell metagenomics reveals metabolic interactions within the superorganism composed of flagellate Streblomastix strix and complex community of Bacteroidetes bacteria on its surface.</title>
        <authorList>
            <person name="Treitli S.C."/>
            <person name="Kolisko M."/>
            <person name="Husnik F."/>
            <person name="Keeling P."/>
            <person name="Hampl V."/>
        </authorList>
    </citation>
    <scope>NUCLEOTIDE SEQUENCE [LARGE SCALE GENOMIC DNA]</scope>
    <source>
        <strain evidence="1">ST1C</strain>
    </source>
</reference>
<dbReference type="AlphaFoldDB" id="A0A5J4X9G8"/>
<gene>
    <name evidence="1" type="ORF">EZS28_000742</name>
</gene>
<evidence type="ECO:0000313" key="1">
    <source>
        <dbReference type="EMBL" id="KAA6403723.1"/>
    </source>
</evidence>
<proteinExistence type="predicted"/>
<accession>A0A5J4X9G8</accession>
<dbReference type="EMBL" id="SNRW01000068">
    <property type="protein sequence ID" value="KAA6403723.1"/>
    <property type="molecule type" value="Genomic_DNA"/>
</dbReference>